<dbReference type="Proteomes" id="UP000216074">
    <property type="component" value="Unassembled WGS sequence"/>
</dbReference>
<name>A0A261FYF0_9BIFI</name>
<feature type="domain" description="PPIase FKBP-type" evidence="9">
    <location>
        <begin position="252"/>
        <end position="337"/>
    </location>
</feature>
<dbReference type="SUPFAM" id="SSF54534">
    <property type="entry name" value="FKBP-like"/>
    <property type="match status" value="1"/>
</dbReference>
<dbReference type="GO" id="GO:0003755">
    <property type="term" value="F:peptidyl-prolyl cis-trans isomerase activity"/>
    <property type="evidence" value="ECO:0007669"/>
    <property type="project" value="UniProtKB-KW"/>
</dbReference>
<accession>A0A261FYF0</accession>
<comment type="similarity">
    <text evidence="2">Belongs to the FKBP-type PPIase family.</text>
</comment>
<evidence type="ECO:0000259" key="9">
    <source>
        <dbReference type="PROSITE" id="PS50059"/>
    </source>
</evidence>
<evidence type="ECO:0000313" key="10">
    <source>
        <dbReference type="EMBL" id="OZG63983.1"/>
    </source>
</evidence>
<evidence type="ECO:0000256" key="2">
    <source>
        <dbReference type="ARBA" id="ARBA00006577"/>
    </source>
</evidence>
<reference evidence="10 11" key="1">
    <citation type="journal article" date="2017" name="BMC Genomics">
        <title>Comparative genomic and phylogenomic analyses of the Bifidobacteriaceae family.</title>
        <authorList>
            <person name="Lugli G.A."/>
            <person name="Milani C."/>
            <person name="Turroni F."/>
            <person name="Duranti S."/>
            <person name="Mancabelli L."/>
            <person name="Mangifesta M."/>
            <person name="Ferrario C."/>
            <person name="Modesto M."/>
            <person name="Mattarelli P."/>
            <person name="Jiri K."/>
            <person name="van Sinderen D."/>
            <person name="Ventura M."/>
        </authorList>
    </citation>
    <scope>NUCLEOTIDE SEQUENCE [LARGE SCALE GENOMIC DNA]</scope>
    <source>
        <strain evidence="10 11">DSM 100202</strain>
    </source>
</reference>
<feature type="chain" id="PRO_5038883606" description="peptidylprolyl isomerase" evidence="8">
    <location>
        <begin position="28"/>
        <end position="337"/>
    </location>
</feature>
<dbReference type="RefSeq" id="WP_094730091.1">
    <property type="nucleotide sequence ID" value="NZ_MWWY01000026.1"/>
</dbReference>
<dbReference type="EC" id="5.2.1.8" evidence="3 6"/>
<keyword evidence="11" id="KW-1185">Reference proteome</keyword>
<dbReference type="InterPro" id="IPR046357">
    <property type="entry name" value="PPIase_dom_sf"/>
</dbReference>
<keyword evidence="4 6" id="KW-0697">Rotamase</keyword>
<dbReference type="OrthoDB" id="25996at2"/>
<keyword evidence="5 6" id="KW-0413">Isomerase</keyword>
<organism evidence="10 11">
    <name type="scientific">Bifidobacterium hapali</name>
    <dbReference type="NCBI Taxonomy" id="1630172"/>
    <lineage>
        <taxon>Bacteria</taxon>
        <taxon>Bacillati</taxon>
        <taxon>Actinomycetota</taxon>
        <taxon>Actinomycetes</taxon>
        <taxon>Bifidobacteriales</taxon>
        <taxon>Bifidobacteriaceae</taxon>
        <taxon>Bifidobacterium</taxon>
    </lineage>
</organism>
<dbReference type="Pfam" id="PF00254">
    <property type="entry name" value="FKBP_C"/>
    <property type="match status" value="1"/>
</dbReference>
<evidence type="ECO:0000313" key="11">
    <source>
        <dbReference type="Proteomes" id="UP000216074"/>
    </source>
</evidence>
<evidence type="ECO:0000256" key="3">
    <source>
        <dbReference type="ARBA" id="ARBA00013194"/>
    </source>
</evidence>
<dbReference type="PANTHER" id="PTHR43811:SF19">
    <property type="entry name" value="39 KDA FK506-BINDING NUCLEAR PROTEIN"/>
    <property type="match status" value="1"/>
</dbReference>
<gene>
    <name evidence="10" type="ORF">BHAP_1486</name>
</gene>
<dbReference type="AlphaFoldDB" id="A0A261FYF0"/>
<dbReference type="EMBL" id="MWWY01000026">
    <property type="protein sequence ID" value="OZG63983.1"/>
    <property type="molecule type" value="Genomic_DNA"/>
</dbReference>
<dbReference type="PROSITE" id="PS50059">
    <property type="entry name" value="FKBP_PPIASE"/>
    <property type="match status" value="1"/>
</dbReference>
<dbReference type="InterPro" id="IPR001179">
    <property type="entry name" value="PPIase_FKBP_dom"/>
</dbReference>
<comment type="caution">
    <text evidence="10">The sequence shown here is derived from an EMBL/GenBank/DDBJ whole genome shotgun (WGS) entry which is preliminary data.</text>
</comment>
<keyword evidence="8" id="KW-0732">Signal</keyword>
<evidence type="ECO:0000256" key="7">
    <source>
        <dbReference type="SAM" id="MobiDB-lite"/>
    </source>
</evidence>
<feature type="signal peptide" evidence="8">
    <location>
        <begin position="1"/>
        <end position="27"/>
    </location>
</feature>
<comment type="catalytic activity">
    <reaction evidence="1 6">
        <text>[protein]-peptidylproline (omega=180) = [protein]-peptidylproline (omega=0)</text>
        <dbReference type="Rhea" id="RHEA:16237"/>
        <dbReference type="Rhea" id="RHEA-COMP:10747"/>
        <dbReference type="Rhea" id="RHEA-COMP:10748"/>
        <dbReference type="ChEBI" id="CHEBI:83833"/>
        <dbReference type="ChEBI" id="CHEBI:83834"/>
        <dbReference type="EC" id="5.2.1.8"/>
    </reaction>
</comment>
<dbReference type="PROSITE" id="PS51257">
    <property type="entry name" value="PROKAR_LIPOPROTEIN"/>
    <property type="match status" value="1"/>
</dbReference>
<dbReference type="PANTHER" id="PTHR43811">
    <property type="entry name" value="FKBP-TYPE PEPTIDYL-PROLYL CIS-TRANS ISOMERASE FKPA"/>
    <property type="match status" value="1"/>
</dbReference>
<dbReference type="Gene3D" id="3.10.50.40">
    <property type="match status" value="1"/>
</dbReference>
<sequence length="337" mass="34983">MRKKTLSQYYNAVLSGMCALGLCVTLAACGSSSNANNSSSNGSSSSQSSDSKSSGSSSSSKDASSLKDLHQLAGITATGDLGSKPKVTLANTPMTVEDGAYAVLQKGDGNEVKDTDRVCVQGIAVNAKDGSELMSTWEKNTPDCSWDLTSSTLNTAYKELFVGQKIHTTLAFGVNDSNSSGTSYIMVLTIVSSAPDPTKATGTEVSDVPADLPKVTRAADGKPSIKMNGYKGSDKLVVQPLIKGSGATVQESQSVKVQYTGWLLDGKQFDSSWDKGTPIDFSLSSVIKGWTQGLAGQTVGSQVLLVVPPDLGYGDKATGSIPANSTLVFVVDILAAY</sequence>
<evidence type="ECO:0000256" key="4">
    <source>
        <dbReference type="ARBA" id="ARBA00023110"/>
    </source>
</evidence>
<evidence type="ECO:0000256" key="1">
    <source>
        <dbReference type="ARBA" id="ARBA00000971"/>
    </source>
</evidence>
<protein>
    <recommendedName>
        <fullName evidence="3 6">peptidylprolyl isomerase</fullName>
        <ecNumber evidence="3 6">5.2.1.8</ecNumber>
    </recommendedName>
</protein>
<proteinExistence type="inferred from homology"/>
<evidence type="ECO:0000256" key="5">
    <source>
        <dbReference type="ARBA" id="ARBA00023235"/>
    </source>
</evidence>
<feature type="region of interest" description="Disordered" evidence="7">
    <location>
        <begin position="35"/>
        <end position="63"/>
    </location>
</feature>
<evidence type="ECO:0000256" key="8">
    <source>
        <dbReference type="SAM" id="SignalP"/>
    </source>
</evidence>
<evidence type="ECO:0000256" key="6">
    <source>
        <dbReference type="PROSITE-ProRule" id="PRU00277"/>
    </source>
</evidence>